<dbReference type="InterPro" id="IPR052064">
    <property type="entry name" value="Mito_IMP1_subunit"/>
</dbReference>
<dbReference type="Proteomes" id="UP000030002">
    <property type="component" value="Unassembled WGS sequence"/>
</dbReference>
<dbReference type="PANTHER" id="PTHR12383:SF16">
    <property type="entry name" value="MITOCHONDRIAL INNER MEMBRANE PROTEASE SUBUNIT 1"/>
    <property type="match status" value="1"/>
</dbReference>
<dbReference type="GO" id="GO:0009003">
    <property type="term" value="F:signal peptidase activity"/>
    <property type="evidence" value="ECO:0007669"/>
    <property type="project" value="UniProtKB-EC"/>
</dbReference>
<dbReference type="PROSITE" id="PS00760">
    <property type="entry name" value="SPASE_I_2"/>
    <property type="match status" value="1"/>
</dbReference>
<feature type="domain" description="Peptidase S26" evidence="9">
    <location>
        <begin position="2"/>
        <end position="147"/>
    </location>
</feature>
<dbReference type="InterPro" id="IPR036286">
    <property type="entry name" value="LexA/Signal_pep-like_sf"/>
</dbReference>
<dbReference type="eggNOG" id="COG0681">
    <property type="taxonomic scope" value="Bacteria"/>
</dbReference>
<dbReference type="SUPFAM" id="SSF51306">
    <property type="entry name" value="LexA/Signal peptidase"/>
    <property type="match status" value="1"/>
</dbReference>
<evidence type="ECO:0000256" key="5">
    <source>
        <dbReference type="ARBA" id="ARBA00023136"/>
    </source>
</evidence>
<evidence type="ECO:0000256" key="6">
    <source>
        <dbReference type="ARBA" id="ARBA00038445"/>
    </source>
</evidence>
<gene>
    <name evidence="10" type="ORF">N802_12715</name>
</gene>
<dbReference type="AlphaFoldDB" id="A0A0A0J9V6"/>
<evidence type="ECO:0000259" key="9">
    <source>
        <dbReference type="Pfam" id="PF10502"/>
    </source>
</evidence>
<reference evidence="10 11" key="1">
    <citation type="submission" date="2013-08" db="EMBL/GenBank/DDBJ databases">
        <title>The genome sequence of Knoellia sinensis.</title>
        <authorList>
            <person name="Zhu W."/>
            <person name="Wang G."/>
        </authorList>
    </citation>
    <scope>NUCLEOTIDE SEQUENCE [LARGE SCALE GENOMIC DNA]</scope>
    <source>
        <strain evidence="10 11">KCTC 19936</strain>
    </source>
</reference>
<keyword evidence="8" id="KW-0645">Protease</keyword>
<evidence type="ECO:0000256" key="7">
    <source>
        <dbReference type="PIRSR" id="PIRSR600223-1"/>
    </source>
</evidence>
<comment type="similarity">
    <text evidence="6">Belongs to the peptidase S26 family. IMP1 subfamily.</text>
</comment>
<evidence type="ECO:0000256" key="4">
    <source>
        <dbReference type="ARBA" id="ARBA00022801"/>
    </source>
</evidence>
<protein>
    <recommendedName>
        <fullName evidence="3 8">Signal peptidase I</fullName>
        <ecNumber evidence="3 8">3.4.21.89</ecNumber>
    </recommendedName>
</protein>
<dbReference type="GO" id="GO:0005886">
    <property type="term" value="C:plasma membrane"/>
    <property type="evidence" value="ECO:0007669"/>
    <property type="project" value="UniProtKB-SubCell"/>
</dbReference>
<dbReference type="Pfam" id="PF10502">
    <property type="entry name" value="Peptidase_S26"/>
    <property type="match status" value="1"/>
</dbReference>
<dbReference type="PANTHER" id="PTHR12383">
    <property type="entry name" value="PROTEASE FAMILY S26 MITOCHONDRIAL INNER MEMBRANE PROTEASE-RELATED"/>
    <property type="match status" value="1"/>
</dbReference>
<feature type="active site" evidence="7">
    <location>
        <position position="45"/>
    </location>
</feature>
<dbReference type="NCBIfam" id="TIGR02227">
    <property type="entry name" value="sigpep_I_bact"/>
    <property type="match status" value="1"/>
</dbReference>
<dbReference type="GO" id="GO:0004252">
    <property type="term" value="F:serine-type endopeptidase activity"/>
    <property type="evidence" value="ECO:0007669"/>
    <property type="project" value="InterPro"/>
</dbReference>
<dbReference type="InterPro" id="IPR019757">
    <property type="entry name" value="Pept_S26A_signal_pept_1_Lys-AS"/>
</dbReference>
<dbReference type="EMBL" id="AVPJ01000002">
    <property type="protein sequence ID" value="KGN34230.1"/>
    <property type="molecule type" value="Genomic_DNA"/>
</dbReference>
<name>A0A0A0J9V6_9MICO</name>
<dbReference type="STRING" id="1385520.N802_12715"/>
<evidence type="ECO:0000256" key="8">
    <source>
        <dbReference type="RuleBase" id="RU362042"/>
    </source>
</evidence>
<evidence type="ECO:0000256" key="3">
    <source>
        <dbReference type="ARBA" id="ARBA00013208"/>
    </source>
</evidence>
<accession>A0A0A0J9V6</accession>
<comment type="subcellular location">
    <subcellularLocation>
        <location evidence="2">Cell membrane</location>
        <topology evidence="2">Single-pass type II membrane protein</topology>
    </subcellularLocation>
    <subcellularLocation>
        <location evidence="8">Membrane</location>
        <topology evidence="8">Single-pass type II membrane protein</topology>
    </subcellularLocation>
</comment>
<dbReference type="InterPro" id="IPR019533">
    <property type="entry name" value="Peptidase_S26"/>
</dbReference>
<comment type="catalytic activity">
    <reaction evidence="1 8">
        <text>Cleavage of hydrophobic, N-terminal signal or leader sequences from secreted and periplasmic proteins.</text>
        <dbReference type="EC" id="3.4.21.89"/>
    </reaction>
</comment>
<comment type="caution">
    <text evidence="10">The sequence shown here is derived from an EMBL/GenBank/DDBJ whole genome shotgun (WGS) entry which is preliminary data.</text>
</comment>
<dbReference type="EC" id="3.4.21.89" evidence="3 8"/>
<dbReference type="InterPro" id="IPR000223">
    <property type="entry name" value="Pept_S26A_signal_pept_1"/>
</dbReference>
<proteinExistence type="inferred from homology"/>
<dbReference type="CDD" id="cd06462">
    <property type="entry name" value="Peptidase_S24_S26"/>
    <property type="match status" value="1"/>
</dbReference>
<feature type="active site" evidence="7">
    <location>
        <position position="5"/>
    </location>
</feature>
<organism evidence="10 11">
    <name type="scientific">Knoellia sinensis KCTC 19936</name>
    <dbReference type="NCBI Taxonomy" id="1385520"/>
    <lineage>
        <taxon>Bacteria</taxon>
        <taxon>Bacillati</taxon>
        <taxon>Actinomycetota</taxon>
        <taxon>Actinomycetes</taxon>
        <taxon>Micrococcales</taxon>
        <taxon>Intrasporangiaceae</taxon>
        <taxon>Knoellia</taxon>
    </lineage>
</organism>
<keyword evidence="5" id="KW-0472">Membrane</keyword>
<dbReference type="GO" id="GO:0006465">
    <property type="term" value="P:signal peptide processing"/>
    <property type="evidence" value="ECO:0007669"/>
    <property type="project" value="InterPro"/>
</dbReference>
<sequence>MSGRSMEPTLAPGDRLVTDVLGGGSEVQRFDLVGARVEDVGVVVKRVIGMPGDTVEIRVENDRPVVVVRPSGGDADQIVDNPSWTARLAGNKDTCCTPDGKGTPEPTRVTVPSGRYWIVGDNWGASDDSRVFGFVAADRVGASLNFRILPLGEFGRVPHDVTLRPVG</sequence>
<evidence type="ECO:0000256" key="1">
    <source>
        <dbReference type="ARBA" id="ARBA00000677"/>
    </source>
</evidence>
<evidence type="ECO:0000313" key="11">
    <source>
        <dbReference type="Proteomes" id="UP000030002"/>
    </source>
</evidence>
<evidence type="ECO:0000313" key="10">
    <source>
        <dbReference type="EMBL" id="KGN34230.1"/>
    </source>
</evidence>
<evidence type="ECO:0000256" key="2">
    <source>
        <dbReference type="ARBA" id="ARBA00004401"/>
    </source>
</evidence>
<keyword evidence="4 8" id="KW-0378">Hydrolase</keyword>
<keyword evidence="11" id="KW-1185">Reference proteome</keyword>
<dbReference type="Gene3D" id="2.10.109.10">
    <property type="entry name" value="Umud Fragment, subunit A"/>
    <property type="match status" value="1"/>
</dbReference>
<dbReference type="PRINTS" id="PR00727">
    <property type="entry name" value="LEADERPTASE"/>
</dbReference>